<dbReference type="GO" id="GO:0000139">
    <property type="term" value="C:Golgi membrane"/>
    <property type="evidence" value="ECO:0007669"/>
    <property type="project" value="UniProtKB-SubCell"/>
</dbReference>
<feature type="compositionally biased region" description="Basic and acidic residues" evidence="6">
    <location>
        <begin position="468"/>
        <end position="487"/>
    </location>
</feature>
<sequence length="617" mass="67460">MGNAASGEEGRQRLGYHVLGVKEGSPGQLAGLCPFFDYIVAVNDIRLNTESTVLREQMEACEDKVMVLDIYSTRDRTARRVDMTPSRRWGDGKGGLMGCSIRFCLFDTQSDLAWHILDVASGSPAEKAGLQAHADYVIGTPYGLMRGEGDFYDLVDDYAGEAMELHVYNRDMDSVREVVIHPNSHWGGEGLLGCGIGYGYLHRLPSNAGHSQRSSKESFDAALPMKLQDSRQSGPGQEMEGLGRTVFIPHVDQPAQSPALQGQESLEVADAENQGHFLPPHQHSQQPYQQQLHPGDDIHSVNINHNDDNGAVEQDVVTPGDESVESTLKHESDVAALLTTSSSLAANTTAALLPSPMPFHSGEEAAARQSLGETTHVQSEVKSELDTAQKQDEDDSHSSQESDESVRQEEASESDEEQQYYGPPPAIAARMRQTHLRPGMRGGGRIGHDGYRAQDRISLKQVQAQAWEHSEGYREEYGRRSWEDQERSSTSSDSAQEPRHAQTQDHQDHSREESAANVPITTTTSGHDSNALPSPAPTTSSTAELDEKEAAADEKQALLSEIESATTTSKDKGKQIQQGDQEQVNNTLGRSVPSLVDELVVQGMMQQMALGSSIIYY</sequence>
<feature type="region of interest" description="Disordered" evidence="6">
    <location>
        <begin position="275"/>
        <end position="327"/>
    </location>
</feature>
<keyword evidence="5" id="KW-0479">Metal-binding</keyword>
<dbReference type="GO" id="GO:0046872">
    <property type="term" value="F:metal ion binding"/>
    <property type="evidence" value="ECO:0007669"/>
    <property type="project" value="UniProtKB-KW"/>
</dbReference>
<gene>
    <name evidence="8" type="primary">GORASP1</name>
    <name evidence="8" type="ORF">BGW38_009265</name>
</gene>
<comment type="caution">
    <text evidence="8">The sequence shown here is derived from an EMBL/GenBank/DDBJ whole genome shotgun (WGS) entry which is preliminary data.</text>
</comment>
<feature type="binding site" evidence="5">
    <location>
        <position position="17"/>
    </location>
    <ligand>
        <name>Zn(2+)</name>
        <dbReference type="ChEBI" id="CHEBI:29105"/>
    </ligand>
</feature>
<dbReference type="PANTHER" id="PTHR12893">
    <property type="entry name" value="GOLGI REASSEMBLY STACKING PROTEIN GRASP"/>
    <property type="match status" value="1"/>
</dbReference>
<dbReference type="SUPFAM" id="SSF50156">
    <property type="entry name" value="PDZ domain-like"/>
    <property type="match status" value="1"/>
</dbReference>
<evidence type="ECO:0000256" key="1">
    <source>
        <dbReference type="ARBA" id="ARBA00004394"/>
    </source>
</evidence>
<keyword evidence="9" id="KW-1185">Reference proteome</keyword>
<dbReference type="FunFam" id="2.30.42.10:FF:000026">
    <property type="entry name" value="Golgi reassembly stacking protein 2"/>
    <property type="match status" value="1"/>
</dbReference>
<dbReference type="InterPro" id="IPR024958">
    <property type="entry name" value="GRASP_PDZ"/>
</dbReference>
<dbReference type="GO" id="GO:0007030">
    <property type="term" value="P:Golgi organization"/>
    <property type="evidence" value="ECO:0007669"/>
    <property type="project" value="TreeGrafter"/>
</dbReference>
<feature type="binding site" evidence="5">
    <location>
        <position position="104"/>
    </location>
    <ligand>
        <name>Zn(2+)</name>
        <dbReference type="ChEBI" id="CHEBI:29105"/>
    </ligand>
</feature>
<feature type="compositionally biased region" description="Basic and acidic residues" evidence="6">
    <location>
        <begin position="379"/>
        <end position="410"/>
    </location>
</feature>
<evidence type="ECO:0000256" key="5">
    <source>
        <dbReference type="PIRSR" id="PIRSR607583-1"/>
    </source>
</evidence>
<evidence type="ECO:0000256" key="2">
    <source>
        <dbReference type="ARBA" id="ARBA00022737"/>
    </source>
</evidence>
<feature type="region of interest" description="Disordered" evidence="6">
    <location>
        <begin position="355"/>
        <end position="589"/>
    </location>
</feature>
<dbReference type="EMBL" id="JAABOA010000673">
    <property type="protein sequence ID" value="KAF9583525.1"/>
    <property type="molecule type" value="Genomic_DNA"/>
</dbReference>
<feature type="compositionally biased region" description="Low complexity" evidence="6">
    <location>
        <begin position="279"/>
        <end position="293"/>
    </location>
</feature>
<dbReference type="Pfam" id="PF04495">
    <property type="entry name" value="GRASP55_65"/>
    <property type="match status" value="1"/>
</dbReference>
<evidence type="ECO:0000259" key="7">
    <source>
        <dbReference type="PROSITE" id="PS51865"/>
    </source>
</evidence>
<dbReference type="Proteomes" id="UP000780801">
    <property type="component" value="Unassembled WGS sequence"/>
</dbReference>
<reference evidence="8" key="1">
    <citation type="journal article" date="2020" name="Fungal Divers.">
        <title>Resolving the Mortierellaceae phylogeny through synthesis of multi-gene phylogenetics and phylogenomics.</title>
        <authorList>
            <person name="Vandepol N."/>
            <person name="Liber J."/>
            <person name="Desiro A."/>
            <person name="Na H."/>
            <person name="Kennedy M."/>
            <person name="Barry K."/>
            <person name="Grigoriev I.V."/>
            <person name="Miller A.N."/>
            <person name="O'Donnell K."/>
            <person name="Stajich J.E."/>
            <person name="Bonito G."/>
        </authorList>
    </citation>
    <scope>NUCLEOTIDE SEQUENCE</scope>
    <source>
        <strain evidence="8">KOD1015</strain>
    </source>
</reference>
<keyword evidence="5" id="KW-0862">Zinc</keyword>
<keyword evidence="2" id="KW-0677">Repeat</keyword>
<dbReference type="AlphaFoldDB" id="A0A9P6KG89"/>
<protein>
    <submittedName>
        <fullName evidence="8">Golgi reassembly-stacking protein 1</fullName>
    </submittedName>
</protein>
<proteinExistence type="predicted"/>
<feature type="compositionally biased region" description="Polar residues" evidence="6">
    <location>
        <begin position="519"/>
        <end position="542"/>
    </location>
</feature>
<comment type="subcellular location">
    <subcellularLocation>
        <location evidence="1">Golgi apparatus membrane</location>
    </subcellularLocation>
</comment>
<dbReference type="InterPro" id="IPR007583">
    <property type="entry name" value="GRASP55_65"/>
</dbReference>
<evidence type="ECO:0000256" key="3">
    <source>
        <dbReference type="ARBA" id="ARBA00023034"/>
    </source>
</evidence>
<evidence type="ECO:0000313" key="9">
    <source>
        <dbReference type="Proteomes" id="UP000780801"/>
    </source>
</evidence>
<dbReference type="OrthoDB" id="3318at2759"/>
<keyword evidence="3" id="KW-0333">Golgi apparatus</keyword>
<dbReference type="Gene3D" id="2.30.42.10">
    <property type="match status" value="2"/>
</dbReference>
<accession>A0A9P6KG89</accession>
<feature type="compositionally biased region" description="Basic and acidic residues" evidence="6">
    <location>
        <begin position="496"/>
        <end position="514"/>
    </location>
</feature>
<evidence type="ECO:0000313" key="8">
    <source>
        <dbReference type="EMBL" id="KAF9583525.1"/>
    </source>
</evidence>
<feature type="domain" description="PDZ GRASP-type" evidence="7">
    <location>
        <begin position="112"/>
        <end position="201"/>
    </location>
</feature>
<name>A0A9P6KG89_9FUNG</name>
<dbReference type="InterPro" id="IPR036034">
    <property type="entry name" value="PDZ_sf"/>
</dbReference>
<feature type="domain" description="PDZ GRASP-type" evidence="7">
    <location>
        <begin position="14"/>
        <end position="106"/>
    </location>
</feature>
<feature type="compositionally biased region" description="Basic and acidic residues" evidence="6">
    <location>
        <begin position="446"/>
        <end position="458"/>
    </location>
</feature>
<evidence type="ECO:0000256" key="4">
    <source>
        <dbReference type="ARBA" id="ARBA00023136"/>
    </source>
</evidence>
<organism evidence="8 9">
    <name type="scientific">Lunasporangiospora selenospora</name>
    <dbReference type="NCBI Taxonomy" id="979761"/>
    <lineage>
        <taxon>Eukaryota</taxon>
        <taxon>Fungi</taxon>
        <taxon>Fungi incertae sedis</taxon>
        <taxon>Mucoromycota</taxon>
        <taxon>Mortierellomycotina</taxon>
        <taxon>Mortierellomycetes</taxon>
        <taxon>Mortierellales</taxon>
        <taxon>Mortierellaceae</taxon>
        <taxon>Lunasporangiospora</taxon>
    </lineage>
</organism>
<evidence type="ECO:0000256" key="6">
    <source>
        <dbReference type="SAM" id="MobiDB-lite"/>
    </source>
</evidence>
<dbReference type="PROSITE" id="PS51865">
    <property type="entry name" value="PDZ_GRASP"/>
    <property type="match status" value="2"/>
</dbReference>
<keyword evidence="4" id="KW-0472">Membrane</keyword>
<dbReference type="PANTHER" id="PTHR12893:SF0">
    <property type="entry name" value="GRASP65"/>
    <property type="match status" value="1"/>
</dbReference>